<keyword evidence="9" id="KW-0902">Two-component regulatory system</keyword>
<comment type="subcellular location">
    <subcellularLocation>
        <location evidence="2">Cell membrane</location>
    </subcellularLocation>
</comment>
<sequence>MEIDVPPDYSKRFHRLQWKLTLYYILTTIIVMLLLEMMVVLGFYGYMNFNTHRMLATQVGSVAQNAAVNFSGPFINQDKLYQALKDWPLEMGTEFQGYSAAVDSDGRLIAIADDASSEDKTRFGLPTSVEQHIRTVLSLDHSAVEAAATYTYKEKEAVYIVAPIANKLAIRGALVVKAEHIRFSSQKFRDFMPKAFQFFGISLIGFFIGAAIVGLAFGIVTSRSLVRRIQKILTSANRWSQGDFTTFINDPSGDELGQLVHRLNQMAEQLKQLLRTRHDLATMEERNRLARELHDSIKQQMFALSIWVNTGKSLIGQDGEAARSHLAEAEHLISHMQRELSALISELRPVAMQGKSLTRALEDYVHTWQEQTGISADLKVVGEHPISPMIEEALFRITQEALSNTARHSGASAVRLHLECAETMALSIRDNGCGFDAENEDRQGIGLSSMRERVQALGGHIDIRSEKGNGTIITVHCTQNGLQDRN</sequence>
<evidence type="ECO:0000256" key="3">
    <source>
        <dbReference type="ARBA" id="ARBA00012438"/>
    </source>
</evidence>
<comment type="caution">
    <text evidence="15">The sequence shown here is derived from an EMBL/GenBank/DDBJ whole genome shotgun (WGS) entry which is preliminary data.</text>
</comment>
<feature type="coiled-coil region" evidence="11">
    <location>
        <begin position="256"/>
        <end position="300"/>
    </location>
</feature>
<dbReference type="Pfam" id="PF02518">
    <property type="entry name" value="HATPase_c"/>
    <property type="match status" value="1"/>
</dbReference>
<dbReference type="SMART" id="SM00304">
    <property type="entry name" value="HAMP"/>
    <property type="match status" value="1"/>
</dbReference>
<dbReference type="InterPro" id="IPR003594">
    <property type="entry name" value="HATPase_dom"/>
</dbReference>
<keyword evidence="16" id="KW-1185">Reference proteome</keyword>
<dbReference type="CDD" id="cd06225">
    <property type="entry name" value="HAMP"/>
    <property type="match status" value="1"/>
</dbReference>
<dbReference type="PANTHER" id="PTHR24421:SF61">
    <property type="entry name" value="OXYGEN SENSOR HISTIDINE KINASE NREB"/>
    <property type="match status" value="1"/>
</dbReference>
<keyword evidence="12" id="KW-0812">Transmembrane</keyword>
<evidence type="ECO:0000256" key="8">
    <source>
        <dbReference type="ARBA" id="ARBA00022840"/>
    </source>
</evidence>
<dbReference type="PANTHER" id="PTHR24421">
    <property type="entry name" value="NITRATE/NITRITE SENSOR PROTEIN NARX-RELATED"/>
    <property type="match status" value="1"/>
</dbReference>
<dbReference type="EMBL" id="CAJVCE010000005">
    <property type="protein sequence ID" value="CAG7636925.1"/>
    <property type="molecule type" value="Genomic_DNA"/>
</dbReference>
<keyword evidence="6" id="KW-0547">Nucleotide-binding</keyword>
<dbReference type="EC" id="2.7.13.3" evidence="3"/>
<organism evidence="15 16">
    <name type="scientific">Paenibacillus allorhizosphaerae</name>
    <dbReference type="NCBI Taxonomy" id="2849866"/>
    <lineage>
        <taxon>Bacteria</taxon>
        <taxon>Bacillati</taxon>
        <taxon>Bacillota</taxon>
        <taxon>Bacilli</taxon>
        <taxon>Bacillales</taxon>
        <taxon>Paenibacillaceae</taxon>
        <taxon>Paenibacillus</taxon>
    </lineage>
</organism>
<dbReference type="Pfam" id="PF07730">
    <property type="entry name" value="HisKA_3"/>
    <property type="match status" value="1"/>
</dbReference>
<feature type="domain" description="Histidine kinase" evidence="13">
    <location>
        <begin position="288"/>
        <end position="481"/>
    </location>
</feature>
<keyword evidence="11" id="KW-0175">Coiled coil</keyword>
<dbReference type="InterPro" id="IPR005467">
    <property type="entry name" value="His_kinase_dom"/>
</dbReference>
<dbReference type="PROSITE" id="PS50885">
    <property type="entry name" value="HAMP"/>
    <property type="match status" value="1"/>
</dbReference>
<keyword evidence="10 12" id="KW-0472">Membrane</keyword>
<evidence type="ECO:0000259" key="13">
    <source>
        <dbReference type="PROSITE" id="PS50109"/>
    </source>
</evidence>
<evidence type="ECO:0000256" key="6">
    <source>
        <dbReference type="ARBA" id="ARBA00022741"/>
    </source>
</evidence>
<keyword evidence="5" id="KW-0808">Transferase</keyword>
<evidence type="ECO:0000313" key="15">
    <source>
        <dbReference type="EMBL" id="CAG7636925.1"/>
    </source>
</evidence>
<evidence type="ECO:0000256" key="5">
    <source>
        <dbReference type="ARBA" id="ARBA00022679"/>
    </source>
</evidence>
<proteinExistence type="predicted"/>
<evidence type="ECO:0000256" key="4">
    <source>
        <dbReference type="ARBA" id="ARBA00022475"/>
    </source>
</evidence>
<name>A0ABM8VGN1_9BACL</name>
<keyword evidence="8" id="KW-0067">ATP-binding</keyword>
<dbReference type="SMART" id="SM00387">
    <property type="entry name" value="HATPase_c"/>
    <property type="match status" value="1"/>
</dbReference>
<evidence type="ECO:0000259" key="14">
    <source>
        <dbReference type="PROSITE" id="PS50885"/>
    </source>
</evidence>
<feature type="transmembrane region" description="Helical" evidence="12">
    <location>
        <begin position="20"/>
        <end position="44"/>
    </location>
</feature>
<dbReference type="InterPro" id="IPR050482">
    <property type="entry name" value="Sensor_HK_TwoCompSys"/>
</dbReference>
<keyword evidence="4" id="KW-1003">Cell membrane</keyword>
<dbReference type="PROSITE" id="PS50109">
    <property type="entry name" value="HIS_KIN"/>
    <property type="match status" value="1"/>
</dbReference>
<accession>A0ABM8VGN1</accession>
<evidence type="ECO:0000256" key="11">
    <source>
        <dbReference type="SAM" id="Coils"/>
    </source>
</evidence>
<protein>
    <recommendedName>
        <fullName evidence="3">histidine kinase</fullName>
        <ecNumber evidence="3">2.7.13.3</ecNumber>
    </recommendedName>
</protein>
<feature type="transmembrane region" description="Helical" evidence="12">
    <location>
        <begin position="195"/>
        <end position="220"/>
    </location>
</feature>
<evidence type="ECO:0000256" key="1">
    <source>
        <dbReference type="ARBA" id="ARBA00000085"/>
    </source>
</evidence>
<feature type="domain" description="HAMP" evidence="14">
    <location>
        <begin position="223"/>
        <end position="275"/>
    </location>
</feature>
<evidence type="ECO:0000256" key="12">
    <source>
        <dbReference type="SAM" id="Phobius"/>
    </source>
</evidence>
<dbReference type="InterPro" id="IPR011712">
    <property type="entry name" value="Sig_transdc_His_kin_sub3_dim/P"/>
</dbReference>
<dbReference type="Pfam" id="PF00672">
    <property type="entry name" value="HAMP"/>
    <property type="match status" value="1"/>
</dbReference>
<evidence type="ECO:0000256" key="9">
    <source>
        <dbReference type="ARBA" id="ARBA00023012"/>
    </source>
</evidence>
<dbReference type="RefSeq" id="WP_377516734.1">
    <property type="nucleotide sequence ID" value="NZ_JBHSRV010000001.1"/>
</dbReference>
<evidence type="ECO:0000313" key="16">
    <source>
        <dbReference type="Proteomes" id="UP000730618"/>
    </source>
</evidence>
<keyword evidence="12" id="KW-1133">Transmembrane helix</keyword>
<evidence type="ECO:0000256" key="7">
    <source>
        <dbReference type="ARBA" id="ARBA00022777"/>
    </source>
</evidence>
<gene>
    <name evidence="15" type="ORF">PAECIP111802_02302</name>
</gene>
<evidence type="ECO:0000256" key="2">
    <source>
        <dbReference type="ARBA" id="ARBA00004236"/>
    </source>
</evidence>
<dbReference type="Proteomes" id="UP000730618">
    <property type="component" value="Unassembled WGS sequence"/>
</dbReference>
<evidence type="ECO:0000256" key="10">
    <source>
        <dbReference type="ARBA" id="ARBA00023136"/>
    </source>
</evidence>
<reference evidence="15 16" key="1">
    <citation type="submission" date="2021-06" db="EMBL/GenBank/DDBJ databases">
        <authorList>
            <person name="Criscuolo A."/>
        </authorList>
    </citation>
    <scope>NUCLEOTIDE SEQUENCE [LARGE SCALE GENOMIC DNA]</scope>
    <source>
        <strain evidence="16">CIP 111802</strain>
    </source>
</reference>
<keyword evidence="7" id="KW-0418">Kinase</keyword>
<dbReference type="InterPro" id="IPR003660">
    <property type="entry name" value="HAMP_dom"/>
</dbReference>
<comment type="catalytic activity">
    <reaction evidence="1">
        <text>ATP + protein L-histidine = ADP + protein N-phospho-L-histidine.</text>
        <dbReference type="EC" id="2.7.13.3"/>
    </reaction>
</comment>
<dbReference type="CDD" id="cd16917">
    <property type="entry name" value="HATPase_UhpB-NarQ-NarX-like"/>
    <property type="match status" value="1"/>
</dbReference>